<dbReference type="PANTHER" id="PTHR23502:SF152">
    <property type="entry name" value="MAJOR FACILITATOR SUPERFAMILY (MFS) PROFILE DOMAIN-CONTAINING PROTEIN-RELATED"/>
    <property type="match status" value="1"/>
</dbReference>
<evidence type="ECO:0000256" key="3">
    <source>
        <dbReference type="ARBA" id="ARBA00022989"/>
    </source>
</evidence>
<feature type="transmembrane region" description="Helical" evidence="5">
    <location>
        <begin position="107"/>
        <end position="125"/>
    </location>
</feature>
<feature type="transmembrane region" description="Helical" evidence="5">
    <location>
        <begin position="266"/>
        <end position="290"/>
    </location>
</feature>
<dbReference type="Pfam" id="PF07690">
    <property type="entry name" value="MFS_1"/>
    <property type="match status" value="1"/>
</dbReference>
<reference evidence="7 8" key="1">
    <citation type="journal article" date="2015" name="Environ. Microbiol.">
        <title>Metagenome sequence of Elaphomyces granulatus from sporocarp tissue reveals Ascomycota ectomycorrhizal fingerprints of genome expansion and a Proteobacteria-rich microbiome.</title>
        <authorList>
            <person name="Quandt C.A."/>
            <person name="Kohler A."/>
            <person name="Hesse C.N."/>
            <person name="Sharpton T.J."/>
            <person name="Martin F."/>
            <person name="Spatafora J.W."/>
        </authorList>
    </citation>
    <scope>NUCLEOTIDE SEQUENCE [LARGE SCALE GENOMIC DNA]</scope>
    <source>
        <strain evidence="7 8">OSC145934</strain>
    </source>
</reference>
<keyword evidence="3 5" id="KW-1133">Transmembrane helix</keyword>
<feature type="transmembrane region" description="Helical" evidence="5">
    <location>
        <begin position="419"/>
        <end position="439"/>
    </location>
</feature>
<keyword evidence="8" id="KW-1185">Reference proteome</keyword>
<proteinExistence type="predicted"/>
<evidence type="ECO:0000256" key="4">
    <source>
        <dbReference type="ARBA" id="ARBA00023136"/>
    </source>
</evidence>
<dbReference type="Proteomes" id="UP000243515">
    <property type="component" value="Unassembled WGS sequence"/>
</dbReference>
<keyword evidence="4 5" id="KW-0472">Membrane</keyword>
<comment type="caution">
    <text evidence="7">The sequence shown here is derived from an EMBL/GenBank/DDBJ whole genome shotgun (WGS) entry which is preliminary data.</text>
</comment>
<name>A0A232LZE1_9EURO</name>
<evidence type="ECO:0000313" key="7">
    <source>
        <dbReference type="EMBL" id="OXV09541.1"/>
    </source>
</evidence>
<accession>A0A232LZE1</accession>
<feature type="transmembrane region" description="Helical" evidence="5">
    <location>
        <begin position="378"/>
        <end position="398"/>
    </location>
</feature>
<dbReference type="OrthoDB" id="3066029at2759"/>
<gene>
    <name evidence="7" type="ORF">Egran_02696</name>
</gene>
<dbReference type="EMBL" id="NPHW01003472">
    <property type="protein sequence ID" value="OXV09541.1"/>
    <property type="molecule type" value="Genomic_DNA"/>
</dbReference>
<dbReference type="PANTHER" id="PTHR23502">
    <property type="entry name" value="MAJOR FACILITATOR SUPERFAMILY"/>
    <property type="match status" value="1"/>
</dbReference>
<dbReference type="AlphaFoldDB" id="A0A232LZE1"/>
<evidence type="ECO:0000256" key="5">
    <source>
        <dbReference type="SAM" id="Phobius"/>
    </source>
</evidence>
<feature type="transmembrane region" description="Helical" evidence="5">
    <location>
        <begin position="132"/>
        <end position="150"/>
    </location>
</feature>
<dbReference type="InterPro" id="IPR036259">
    <property type="entry name" value="MFS_trans_sf"/>
</dbReference>
<dbReference type="InterPro" id="IPR020846">
    <property type="entry name" value="MFS_dom"/>
</dbReference>
<sequence>MGIIPEKPTPSLQVRRLSALFYGEDDIETLTALPQITSNGDGWCFSYYPDDDSLSDRYPMWRKALILFVTSWMTLAATFSSTCIFPASPEISKDFGVSVEVVSSSNAGTLIAMGLSPFIWGPLTSVFGRKSAYNLAISISIICSTGAALSKNFVTLIAMQTIGGFEASWFMICGQAVLADIFRPETRGTAIGFFMAGTAVGRGLGPCIGGIIVTYAPWRVIFWLQVFMTGFGLILSLLFVPPEDRPLPQVVRSTAAQFSPMRVIELLIYPNILFTDISYGLLSWVMYTILASPRSIINPRFGLTSPLVSGLFYIAPGIGLVVGTTFGGKWADITVCRYIIKRNGKRIPQDRLNSGILSFFVVAPFSIILYGWSLQERFGGLALPSIAIFFTSIGLMVGSSSLNTYCTEVMPNKRTEVMAGKYFIQYTLSAAGNATALPLINLTGVGVSCTLEAVIIIIGGLLIFATTRRGSHMQDWVERIKEGNVNQDLKVSEKMGKY</sequence>
<feature type="transmembrane region" description="Helical" evidence="5">
    <location>
        <begin position="64"/>
        <end position="87"/>
    </location>
</feature>
<dbReference type="GO" id="GO:0022857">
    <property type="term" value="F:transmembrane transporter activity"/>
    <property type="evidence" value="ECO:0007669"/>
    <property type="project" value="InterPro"/>
</dbReference>
<dbReference type="Gene3D" id="1.20.1250.20">
    <property type="entry name" value="MFS general substrate transporter like domains"/>
    <property type="match status" value="1"/>
</dbReference>
<feature type="transmembrane region" description="Helical" evidence="5">
    <location>
        <begin position="310"/>
        <end position="331"/>
    </location>
</feature>
<dbReference type="GO" id="GO:0005886">
    <property type="term" value="C:plasma membrane"/>
    <property type="evidence" value="ECO:0007669"/>
    <property type="project" value="TreeGrafter"/>
</dbReference>
<feature type="domain" description="Major facilitator superfamily (MFS) profile" evidence="6">
    <location>
        <begin position="66"/>
        <end position="471"/>
    </location>
</feature>
<dbReference type="InterPro" id="IPR011701">
    <property type="entry name" value="MFS"/>
</dbReference>
<feature type="transmembrane region" description="Helical" evidence="5">
    <location>
        <begin position="445"/>
        <end position="465"/>
    </location>
</feature>
<feature type="transmembrane region" description="Helical" evidence="5">
    <location>
        <begin position="190"/>
        <end position="215"/>
    </location>
</feature>
<comment type="subcellular location">
    <subcellularLocation>
        <location evidence="1">Membrane</location>
        <topology evidence="1">Multi-pass membrane protein</topology>
    </subcellularLocation>
</comment>
<protein>
    <recommendedName>
        <fullName evidence="6">Major facilitator superfamily (MFS) profile domain-containing protein</fullName>
    </recommendedName>
</protein>
<keyword evidence="2 5" id="KW-0812">Transmembrane</keyword>
<feature type="transmembrane region" description="Helical" evidence="5">
    <location>
        <begin position="352"/>
        <end position="372"/>
    </location>
</feature>
<evidence type="ECO:0000256" key="1">
    <source>
        <dbReference type="ARBA" id="ARBA00004141"/>
    </source>
</evidence>
<dbReference type="PROSITE" id="PS50850">
    <property type="entry name" value="MFS"/>
    <property type="match status" value="1"/>
</dbReference>
<dbReference type="SUPFAM" id="SSF103473">
    <property type="entry name" value="MFS general substrate transporter"/>
    <property type="match status" value="1"/>
</dbReference>
<evidence type="ECO:0000313" key="8">
    <source>
        <dbReference type="Proteomes" id="UP000243515"/>
    </source>
</evidence>
<feature type="transmembrane region" description="Helical" evidence="5">
    <location>
        <begin position="156"/>
        <end position="178"/>
    </location>
</feature>
<evidence type="ECO:0000259" key="6">
    <source>
        <dbReference type="PROSITE" id="PS50850"/>
    </source>
</evidence>
<organism evidence="7 8">
    <name type="scientific">Elaphomyces granulatus</name>
    <dbReference type="NCBI Taxonomy" id="519963"/>
    <lineage>
        <taxon>Eukaryota</taxon>
        <taxon>Fungi</taxon>
        <taxon>Dikarya</taxon>
        <taxon>Ascomycota</taxon>
        <taxon>Pezizomycotina</taxon>
        <taxon>Eurotiomycetes</taxon>
        <taxon>Eurotiomycetidae</taxon>
        <taxon>Eurotiales</taxon>
        <taxon>Elaphomycetaceae</taxon>
        <taxon>Elaphomyces</taxon>
    </lineage>
</organism>
<evidence type="ECO:0000256" key="2">
    <source>
        <dbReference type="ARBA" id="ARBA00022692"/>
    </source>
</evidence>
<feature type="transmembrane region" description="Helical" evidence="5">
    <location>
        <begin position="221"/>
        <end position="240"/>
    </location>
</feature>